<gene>
    <name evidence="3" type="ORF">H310_10917</name>
</gene>
<dbReference type="OrthoDB" id="294251at2759"/>
<dbReference type="VEuPathDB" id="FungiDB:H310_10917"/>
<feature type="compositionally biased region" description="Polar residues" evidence="1">
    <location>
        <begin position="36"/>
        <end position="53"/>
    </location>
</feature>
<dbReference type="AlphaFoldDB" id="A0A024TPF6"/>
<dbReference type="STRING" id="157072.A0A024TPF6"/>
<dbReference type="RefSeq" id="XP_008875630.1">
    <property type="nucleotide sequence ID" value="XM_008877408.1"/>
</dbReference>
<dbReference type="eggNOG" id="KOG1102">
    <property type="taxonomic scope" value="Eukaryota"/>
</dbReference>
<sequence length="549" mass="60680">MLAIESDAAQVMAADQALAAHPTTSAAEDTSASASPSVSNKFPTRPRATSSMPTQWMQTRLDQLKNTMKTQFAPQLQELKTKLSATASVSRDRIRTSSEQLQPALSKARGGVSGLTRRMSQTSAQMQHHVETLGIRFVQGNLFVSKKGDEPTRLVMDCTSSPTSFIAASRGLVGFYGSTHAGDTPRASLSVATLCMDIPQVLYTIVAFTGCVATYSRLSGVNHGMRHHLLAEPRLLRYCVRVNGISPALRVPFWQHCSGAIQLQAASNDEYSTYHDDAKLKNEWTEAIRIDVQRTYGRVAIVQSCTSGGQGGSSSFEHCHTDVDIQGQLMGVLHALASRYPTVGYCQGMDYIAAHVLEHVIAYYAQTAKGRGALSKAQILALEEAASFWLLVALFDNYGLEAMFSPGLQQLHLRCFQFNRVLEQGLPRLHAHFDRECISTEMYLVGWFQTLFLYLNALPKPTTDAIWDIFLFEKSWKILFRSALAMLSLCETHLVDQPIDIASRFLNTFATHLHVLEPTVLIPCALRIKLSNRMLHGLCDEFDNSPSLS</sequence>
<accession>A0A024TPF6</accession>
<feature type="domain" description="Rab-GAP TBC" evidence="2">
    <location>
        <begin position="244"/>
        <end position="474"/>
    </location>
</feature>
<dbReference type="InterPro" id="IPR035969">
    <property type="entry name" value="Rab-GAP_TBC_sf"/>
</dbReference>
<name>A0A024TPF6_9STRA</name>
<protein>
    <recommendedName>
        <fullName evidence="2">Rab-GAP TBC domain-containing protein</fullName>
    </recommendedName>
</protein>
<dbReference type="Gene3D" id="1.10.8.270">
    <property type="entry name" value="putative rabgap domain of human tbc1 domain family member 14 like domains"/>
    <property type="match status" value="1"/>
</dbReference>
<dbReference type="Gene3D" id="1.20.120.20">
    <property type="entry name" value="Apolipoprotein"/>
    <property type="match status" value="1"/>
</dbReference>
<proteinExistence type="predicted"/>
<feature type="compositionally biased region" description="Low complexity" evidence="1">
    <location>
        <begin position="20"/>
        <end position="35"/>
    </location>
</feature>
<dbReference type="PANTHER" id="PTHR47219">
    <property type="entry name" value="RAB GTPASE-ACTIVATING PROTEIN 1-LIKE"/>
    <property type="match status" value="1"/>
</dbReference>
<dbReference type="GO" id="GO:0005096">
    <property type="term" value="F:GTPase activator activity"/>
    <property type="evidence" value="ECO:0007669"/>
    <property type="project" value="TreeGrafter"/>
</dbReference>
<dbReference type="EMBL" id="KI913979">
    <property type="protein sequence ID" value="ETV95879.1"/>
    <property type="molecule type" value="Genomic_DNA"/>
</dbReference>
<dbReference type="Gene3D" id="1.10.472.80">
    <property type="entry name" value="Ypt/Rab-GAP domain of gyp1p, domain 3"/>
    <property type="match status" value="1"/>
</dbReference>
<dbReference type="GeneID" id="20087967"/>
<reference evidence="3" key="1">
    <citation type="submission" date="2013-12" db="EMBL/GenBank/DDBJ databases">
        <title>The Genome Sequence of Aphanomyces invadans NJM9701.</title>
        <authorList>
            <consortium name="The Broad Institute Genomics Platform"/>
            <person name="Russ C."/>
            <person name="Tyler B."/>
            <person name="van West P."/>
            <person name="Dieguez-Uribeondo J."/>
            <person name="Young S.K."/>
            <person name="Zeng Q."/>
            <person name="Gargeya S."/>
            <person name="Fitzgerald M."/>
            <person name="Abouelleil A."/>
            <person name="Alvarado L."/>
            <person name="Chapman S.B."/>
            <person name="Gainer-Dewar J."/>
            <person name="Goldberg J."/>
            <person name="Griggs A."/>
            <person name="Gujja S."/>
            <person name="Hansen M."/>
            <person name="Howarth C."/>
            <person name="Imamovic A."/>
            <person name="Ireland A."/>
            <person name="Larimer J."/>
            <person name="McCowan C."/>
            <person name="Murphy C."/>
            <person name="Pearson M."/>
            <person name="Poon T.W."/>
            <person name="Priest M."/>
            <person name="Roberts A."/>
            <person name="Saif S."/>
            <person name="Shea T."/>
            <person name="Sykes S."/>
            <person name="Wortman J."/>
            <person name="Nusbaum C."/>
            <person name="Birren B."/>
        </authorList>
    </citation>
    <scope>NUCLEOTIDE SEQUENCE [LARGE SCALE GENOMIC DNA]</scope>
    <source>
        <strain evidence="3">NJM9701</strain>
    </source>
</reference>
<feature type="region of interest" description="Disordered" evidence="1">
    <location>
        <begin position="20"/>
        <end position="53"/>
    </location>
</feature>
<evidence type="ECO:0000256" key="1">
    <source>
        <dbReference type="SAM" id="MobiDB-lite"/>
    </source>
</evidence>
<dbReference type="PROSITE" id="PS50086">
    <property type="entry name" value="TBC_RABGAP"/>
    <property type="match status" value="1"/>
</dbReference>
<dbReference type="PANTHER" id="PTHR47219:SF9">
    <property type="entry name" value="GTPASE ACTIVATING PROTEIN AND CENTROSOME-ASSOCIATED, ISOFORM B"/>
    <property type="match status" value="1"/>
</dbReference>
<dbReference type="SUPFAM" id="SSF47923">
    <property type="entry name" value="Ypt/Rab-GAP domain of gyp1p"/>
    <property type="match status" value="2"/>
</dbReference>
<dbReference type="InterPro" id="IPR000195">
    <property type="entry name" value="Rab-GAP-TBC_dom"/>
</dbReference>
<evidence type="ECO:0000259" key="2">
    <source>
        <dbReference type="PROSITE" id="PS50086"/>
    </source>
</evidence>
<dbReference type="Pfam" id="PF00566">
    <property type="entry name" value="RabGAP-TBC"/>
    <property type="match status" value="1"/>
</dbReference>
<dbReference type="GO" id="GO:0031267">
    <property type="term" value="F:small GTPase binding"/>
    <property type="evidence" value="ECO:0007669"/>
    <property type="project" value="TreeGrafter"/>
</dbReference>
<dbReference type="SMART" id="SM00164">
    <property type="entry name" value="TBC"/>
    <property type="match status" value="1"/>
</dbReference>
<dbReference type="InterPro" id="IPR050302">
    <property type="entry name" value="Rab_GAP_TBC_domain"/>
</dbReference>
<organism evidence="3">
    <name type="scientific">Aphanomyces invadans</name>
    <dbReference type="NCBI Taxonomy" id="157072"/>
    <lineage>
        <taxon>Eukaryota</taxon>
        <taxon>Sar</taxon>
        <taxon>Stramenopiles</taxon>
        <taxon>Oomycota</taxon>
        <taxon>Saprolegniomycetes</taxon>
        <taxon>Saprolegniales</taxon>
        <taxon>Verrucalvaceae</taxon>
        <taxon>Aphanomyces</taxon>
    </lineage>
</organism>
<evidence type="ECO:0000313" key="3">
    <source>
        <dbReference type="EMBL" id="ETV95879.1"/>
    </source>
</evidence>